<feature type="compositionally biased region" description="Polar residues" evidence="1">
    <location>
        <begin position="407"/>
        <end position="418"/>
    </location>
</feature>
<sequence>MILEVVIPGGLVNSHRKRPLSSFGKAPFKLVAEHAYTRIHHPIVLPPNELQLPSASTALLPQPSPHISPNSAIDIDPEDDSETEESSSVSPESLEGLEILGPMPSTFGSSELAGSGSGATVSKVFQIYGPLKDAKTGATLFNKAAWKTAKQILDLMYNGTSIWHVLACLKDFFLRHNLLLSNPMDMSHWLNTSFYQQTKEVIGVLPIPLEIQQSSGISPWIDGVPPAVEPSMTNHISTRHRYLAKLQGTRKAVLPIHTRREHEIFRELMQADPDFGPSLSAQPNWDKAVKTWKLESIGRYKCQCVLQAHWTAQVPSYKLENQLEYQSDDVIDKRGLETHQGSTSLPSRMPELPTPGGNETTHDVHEPGPPGPSRSQYNQSIAATAMSASTSSQSHDSQSDGNEISPYPQSLSTYGPFP</sequence>
<feature type="compositionally biased region" description="Polar residues" evidence="1">
    <location>
        <begin position="55"/>
        <end position="71"/>
    </location>
</feature>
<feature type="compositionally biased region" description="Acidic residues" evidence="1">
    <location>
        <begin position="75"/>
        <end position="85"/>
    </location>
</feature>
<gene>
    <name evidence="2" type="ORF">DFP72DRAFT_857579</name>
</gene>
<reference evidence="2 3" key="1">
    <citation type="submission" date="2020-07" db="EMBL/GenBank/DDBJ databases">
        <title>Comparative genomics of pyrophilous fungi reveals a link between fire events and developmental genes.</title>
        <authorList>
            <consortium name="DOE Joint Genome Institute"/>
            <person name="Steindorff A.S."/>
            <person name="Carver A."/>
            <person name="Calhoun S."/>
            <person name="Stillman K."/>
            <person name="Liu H."/>
            <person name="Lipzen A."/>
            <person name="Pangilinan J."/>
            <person name="Labutti K."/>
            <person name="Bruns T.D."/>
            <person name="Grigoriev I.V."/>
        </authorList>
    </citation>
    <scope>NUCLEOTIDE SEQUENCE [LARGE SCALE GENOMIC DNA]</scope>
    <source>
        <strain evidence="2 3">CBS 144469</strain>
    </source>
</reference>
<dbReference type="Proteomes" id="UP000521943">
    <property type="component" value="Unassembled WGS sequence"/>
</dbReference>
<evidence type="ECO:0000256" key="1">
    <source>
        <dbReference type="SAM" id="MobiDB-lite"/>
    </source>
</evidence>
<dbReference type="OrthoDB" id="1920326at2759"/>
<accession>A0A8H6LXN9</accession>
<protein>
    <submittedName>
        <fullName evidence="2">Uncharacterized protein</fullName>
    </submittedName>
</protein>
<evidence type="ECO:0000313" key="2">
    <source>
        <dbReference type="EMBL" id="KAF6744437.1"/>
    </source>
</evidence>
<evidence type="ECO:0000313" key="3">
    <source>
        <dbReference type="Proteomes" id="UP000521943"/>
    </source>
</evidence>
<feature type="compositionally biased region" description="Low complexity" evidence="1">
    <location>
        <begin position="379"/>
        <end position="396"/>
    </location>
</feature>
<dbReference type="EMBL" id="JACGCI010000121">
    <property type="protein sequence ID" value="KAF6744437.1"/>
    <property type="molecule type" value="Genomic_DNA"/>
</dbReference>
<name>A0A8H6LXN9_9AGAR</name>
<feature type="region of interest" description="Disordered" evidence="1">
    <location>
        <begin position="55"/>
        <end position="95"/>
    </location>
</feature>
<organism evidence="2 3">
    <name type="scientific">Ephemerocybe angulata</name>
    <dbReference type="NCBI Taxonomy" id="980116"/>
    <lineage>
        <taxon>Eukaryota</taxon>
        <taxon>Fungi</taxon>
        <taxon>Dikarya</taxon>
        <taxon>Basidiomycota</taxon>
        <taxon>Agaricomycotina</taxon>
        <taxon>Agaricomycetes</taxon>
        <taxon>Agaricomycetidae</taxon>
        <taxon>Agaricales</taxon>
        <taxon>Agaricineae</taxon>
        <taxon>Psathyrellaceae</taxon>
        <taxon>Ephemerocybe</taxon>
    </lineage>
</organism>
<feature type="region of interest" description="Disordered" evidence="1">
    <location>
        <begin position="337"/>
        <end position="418"/>
    </location>
</feature>
<dbReference type="AlphaFoldDB" id="A0A8H6LXN9"/>
<keyword evidence="3" id="KW-1185">Reference proteome</keyword>
<proteinExistence type="predicted"/>
<comment type="caution">
    <text evidence="2">The sequence shown here is derived from an EMBL/GenBank/DDBJ whole genome shotgun (WGS) entry which is preliminary data.</text>
</comment>